<evidence type="ECO:0000313" key="4">
    <source>
        <dbReference type="EMBL" id="MDU9005468.1"/>
    </source>
</evidence>
<protein>
    <submittedName>
        <fullName evidence="4">DUF1214 domain-containing protein</fullName>
    </submittedName>
</protein>
<dbReference type="Gene3D" id="1.10.3360.10">
    <property type="entry name" value="VPA0735-like domain"/>
    <property type="match status" value="1"/>
</dbReference>
<name>A0ABU3VH07_9RHOB</name>
<keyword evidence="5" id="KW-1185">Reference proteome</keyword>
<dbReference type="Gene3D" id="2.60.40.1610">
    <property type="entry name" value="Domain of unknown function DUF1254"/>
    <property type="match status" value="1"/>
</dbReference>
<gene>
    <name evidence="4" type="ORF">QO231_16655</name>
</gene>
<feature type="signal peptide" evidence="1">
    <location>
        <begin position="1"/>
        <end position="24"/>
    </location>
</feature>
<dbReference type="RefSeq" id="WP_316778891.1">
    <property type="nucleotide sequence ID" value="NZ_JASMWN010000014.1"/>
</dbReference>
<feature type="domain" description="DUF1254" evidence="3">
    <location>
        <begin position="106"/>
        <end position="208"/>
    </location>
</feature>
<evidence type="ECO:0000256" key="1">
    <source>
        <dbReference type="SAM" id="SignalP"/>
    </source>
</evidence>
<dbReference type="PROSITE" id="PS51257">
    <property type="entry name" value="PROKAR_LIPOPROTEIN"/>
    <property type="match status" value="1"/>
</dbReference>
<evidence type="ECO:0000259" key="2">
    <source>
        <dbReference type="Pfam" id="PF06742"/>
    </source>
</evidence>
<dbReference type="InterPro" id="IPR037050">
    <property type="entry name" value="DUF1254_sf"/>
</dbReference>
<sequence>MTRMITTATLTAAFLCTTALSCLAQDAIPLDQATLSGDEVIDTPAGTIELQDSYFDEDASQRLFDAMDLQRAAQAYIWSTPLVSTTTWRDSQGAAYGTDEPGAFAVLESLKEKRGIVTANLTTPYIFNFTDLSDGPIQIDYPAGQTAGGVLDMWMRPVFDLGLTGPDKGEGATYIVVGPEDDPTQYQADGIYVYQSATNNVLVGIRIIDPDPAYYDTYVSQYKMGPVGSTTTSTFVNGKDVEWSATSPRGLAYWQKLAGIVNEEPVREIDKPWMAMLAPLGIVKGEEFAPDERQQKILIEGAALGELMTRNLQVNPRYTDVWWEGTSWYKSFDFTVEQETDTMQQIDERATWFYEAVASTKGMVNPQPGEGQVYMTSKRDQNGDMLRADRNYKLHVPADVPVGQFWSVTLYSEETRRPYDNGGTEIADVTKGSRTESLQVNEDGSVDLFFGPDAPAGMESNHFKTVGDDGWFIYFRLYAPLEPFFDKSFTLDDFQLVE</sequence>
<keyword evidence="1" id="KW-0732">Signal</keyword>
<dbReference type="EMBL" id="JASMWN010000014">
    <property type="protein sequence ID" value="MDU9005468.1"/>
    <property type="molecule type" value="Genomic_DNA"/>
</dbReference>
<reference evidence="5" key="1">
    <citation type="submission" date="2023-05" db="EMBL/GenBank/DDBJ databases">
        <title>Sedimentitalea sp. nov. JM2-8.</title>
        <authorList>
            <person name="Huang J."/>
        </authorList>
    </citation>
    <scope>NUCLEOTIDE SEQUENCE [LARGE SCALE GENOMIC DNA]</scope>
    <source>
        <strain evidence="5">KHS03</strain>
    </source>
</reference>
<dbReference type="Pfam" id="PF06863">
    <property type="entry name" value="DUF1254"/>
    <property type="match status" value="1"/>
</dbReference>
<dbReference type="InterPro" id="IPR010621">
    <property type="entry name" value="DUF1214"/>
</dbReference>
<dbReference type="InterPro" id="IPR010679">
    <property type="entry name" value="DUF1254"/>
</dbReference>
<dbReference type="Proteomes" id="UP001255416">
    <property type="component" value="Unassembled WGS sequence"/>
</dbReference>
<evidence type="ECO:0000313" key="5">
    <source>
        <dbReference type="Proteomes" id="UP001255416"/>
    </source>
</evidence>
<dbReference type="PANTHER" id="PTHR36509">
    <property type="entry name" value="BLL3101 PROTEIN"/>
    <property type="match status" value="1"/>
</dbReference>
<comment type="caution">
    <text evidence="4">The sequence shown here is derived from an EMBL/GenBank/DDBJ whole genome shotgun (WGS) entry which is preliminary data.</text>
</comment>
<organism evidence="4 5">
    <name type="scientific">Sedimentitalea todarodis</name>
    <dbReference type="NCBI Taxonomy" id="1631240"/>
    <lineage>
        <taxon>Bacteria</taxon>
        <taxon>Pseudomonadati</taxon>
        <taxon>Pseudomonadota</taxon>
        <taxon>Alphaproteobacteria</taxon>
        <taxon>Rhodobacterales</taxon>
        <taxon>Paracoccaceae</taxon>
        <taxon>Sedimentitalea</taxon>
    </lineage>
</organism>
<dbReference type="PANTHER" id="PTHR36509:SF3">
    <property type="entry name" value="SIGNAL PEPTIDE PROTEIN"/>
    <property type="match status" value="1"/>
</dbReference>
<feature type="chain" id="PRO_5047494709" evidence="1">
    <location>
        <begin position="25"/>
        <end position="498"/>
    </location>
</feature>
<dbReference type="SUPFAM" id="SSF160935">
    <property type="entry name" value="VPA0735-like"/>
    <property type="match status" value="1"/>
</dbReference>
<dbReference type="InterPro" id="IPR037049">
    <property type="entry name" value="DUF1214_C_sf"/>
</dbReference>
<dbReference type="Pfam" id="PF06742">
    <property type="entry name" value="DUF1214"/>
    <property type="match status" value="1"/>
</dbReference>
<feature type="domain" description="DUF1214" evidence="2">
    <location>
        <begin position="372"/>
        <end position="481"/>
    </location>
</feature>
<accession>A0ABU3VH07</accession>
<dbReference type="Gene3D" id="2.60.120.600">
    <property type="entry name" value="Domain of unknown function DUF1214, C-terminal domain"/>
    <property type="match status" value="1"/>
</dbReference>
<evidence type="ECO:0000259" key="3">
    <source>
        <dbReference type="Pfam" id="PF06863"/>
    </source>
</evidence>
<proteinExistence type="predicted"/>